<evidence type="ECO:0000256" key="12">
    <source>
        <dbReference type="ARBA" id="ARBA00023075"/>
    </source>
</evidence>
<accession>A0A076G3H4</accession>
<dbReference type="AlphaFoldDB" id="A0A076G3H4"/>
<evidence type="ECO:0000256" key="4">
    <source>
        <dbReference type="ARBA" id="ARBA00021006"/>
    </source>
</evidence>
<keyword evidence="14 16" id="KW-0472">Membrane</keyword>
<dbReference type="InterPro" id="IPR003918">
    <property type="entry name" value="NADH_UbQ_OxRdtase"/>
</dbReference>
<keyword evidence="11 16" id="KW-0520">NAD</keyword>
<evidence type="ECO:0000256" key="3">
    <source>
        <dbReference type="ARBA" id="ARBA00012944"/>
    </source>
</evidence>
<feature type="transmembrane region" description="Helical" evidence="16">
    <location>
        <begin position="131"/>
        <end position="150"/>
    </location>
</feature>
<keyword evidence="10 16" id="KW-1133">Transmembrane helix</keyword>
<feature type="transmembrane region" description="Helical" evidence="16">
    <location>
        <begin position="52"/>
        <end position="70"/>
    </location>
</feature>
<feature type="transmembrane region" description="Helical" evidence="16">
    <location>
        <begin position="102"/>
        <end position="124"/>
    </location>
</feature>
<feature type="transmembrane region" description="Helical" evidence="16">
    <location>
        <begin position="7"/>
        <end position="32"/>
    </location>
</feature>
<evidence type="ECO:0000256" key="10">
    <source>
        <dbReference type="ARBA" id="ARBA00022989"/>
    </source>
</evidence>
<name>A0A076G3H4_9BIVA</name>
<evidence type="ECO:0000256" key="2">
    <source>
        <dbReference type="ARBA" id="ARBA00009025"/>
    </source>
</evidence>
<dbReference type="GO" id="GO:0042773">
    <property type="term" value="P:ATP synthesis coupled electron transport"/>
    <property type="evidence" value="ECO:0007669"/>
    <property type="project" value="InterPro"/>
</dbReference>
<keyword evidence="8" id="KW-1278">Translocase</keyword>
<dbReference type="GO" id="GO:0031966">
    <property type="term" value="C:mitochondrial membrane"/>
    <property type="evidence" value="ECO:0007669"/>
    <property type="project" value="UniProtKB-SubCell"/>
</dbReference>
<evidence type="ECO:0000256" key="16">
    <source>
        <dbReference type="RuleBase" id="RU003297"/>
    </source>
</evidence>
<keyword evidence="6 16" id="KW-0679">Respiratory chain</keyword>
<evidence type="ECO:0000256" key="7">
    <source>
        <dbReference type="ARBA" id="ARBA00022692"/>
    </source>
</evidence>
<dbReference type="GO" id="GO:0008137">
    <property type="term" value="F:NADH dehydrogenase (ubiquinone) activity"/>
    <property type="evidence" value="ECO:0007669"/>
    <property type="project" value="UniProtKB-UniRule"/>
</dbReference>
<evidence type="ECO:0000256" key="8">
    <source>
        <dbReference type="ARBA" id="ARBA00022967"/>
    </source>
</evidence>
<organism evidence="18">
    <name type="scientific">Adipicola sp. JDF2008</name>
    <dbReference type="NCBI Taxonomy" id="1290274"/>
    <lineage>
        <taxon>Eukaryota</taxon>
        <taxon>Metazoa</taxon>
        <taxon>Spiralia</taxon>
        <taxon>Lophotrochozoa</taxon>
        <taxon>Mollusca</taxon>
        <taxon>Bivalvia</taxon>
        <taxon>Autobranchia</taxon>
        <taxon>Pteriomorphia</taxon>
        <taxon>Mytilida</taxon>
        <taxon>Mytiloidea</taxon>
        <taxon>Mytilidae</taxon>
        <taxon>Modiolinae</taxon>
        <taxon>Adipicola</taxon>
    </lineage>
</organism>
<comment type="similarity">
    <text evidence="2 16">Belongs to the complex I subunit 4 family.</text>
</comment>
<evidence type="ECO:0000256" key="1">
    <source>
        <dbReference type="ARBA" id="ARBA00004225"/>
    </source>
</evidence>
<keyword evidence="12 16" id="KW-0830">Ubiquinone</keyword>
<evidence type="ECO:0000256" key="5">
    <source>
        <dbReference type="ARBA" id="ARBA00022448"/>
    </source>
</evidence>
<sequence length="183" mass="19921">VILGLMLSLLVLCVLGSLEVSMMGLALVGFLSMTLMGVGPCCELSGVFNLDLMGQLLVVLTVFISFLMLMSSCSVNGFVSFNTLVLTIGVLLVGAFSVSSTFLFYVFFESVLFPTLLLILGWGYQPERLQAVLYMVIYTVMGSLPFLYGLSKLYFLSSTDNLGSLLSFIDKSVMGFSWLFLLG</sequence>
<evidence type="ECO:0000256" key="14">
    <source>
        <dbReference type="ARBA" id="ARBA00023136"/>
    </source>
</evidence>
<evidence type="ECO:0000256" key="15">
    <source>
        <dbReference type="ARBA" id="ARBA00049551"/>
    </source>
</evidence>
<dbReference type="PANTHER" id="PTHR43507:SF20">
    <property type="entry name" value="NADH-UBIQUINONE OXIDOREDUCTASE CHAIN 4"/>
    <property type="match status" value="1"/>
</dbReference>
<proteinExistence type="inferred from homology"/>
<feature type="domain" description="NADH:quinone oxidoreductase/Mrp antiporter transmembrane" evidence="17">
    <location>
        <begin position="101"/>
        <end position="174"/>
    </location>
</feature>
<protein>
    <recommendedName>
        <fullName evidence="4 16">NADH-ubiquinone oxidoreductase chain 4</fullName>
        <ecNumber evidence="3 16">7.1.1.2</ecNumber>
    </recommendedName>
</protein>
<evidence type="ECO:0000256" key="6">
    <source>
        <dbReference type="ARBA" id="ARBA00022660"/>
    </source>
</evidence>
<geneLocation type="mitochondrion" evidence="18"/>
<comment type="function">
    <text evidence="16">Core subunit of the mitochondrial membrane respiratory chain NADH dehydrogenase (Complex I) which catalyzes electron transfer from NADH through the respiratory chain, using ubiquinone as an electron acceptor. Essential for the catalytic activity and assembly of complex I.</text>
</comment>
<comment type="subcellular location">
    <subcellularLocation>
        <location evidence="1 16">Mitochondrion membrane</location>
        <topology evidence="1 16">Multi-pass membrane protein</topology>
    </subcellularLocation>
</comment>
<evidence type="ECO:0000259" key="17">
    <source>
        <dbReference type="Pfam" id="PF00361"/>
    </source>
</evidence>
<keyword evidence="5 16" id="KW-0813">Transport</keyword>
<dbReference type="GO" id="GO:0015990">
    <property type="term" value="P:electron transport coupled proton transport"/>
    <property type="evidence" value="ECO:0007669"/>
    <property type="project" value="TreeGrafter"/>
</dbReference>
<evidence type="ECO:0000256" key="9">
    <source>
        <dbReference type="ARBA" id="ARBA00022982"/>
    </source>
</evidence>
<reference evidence="18" key="1">
    <citation type="journal article" date="2014" name="Environ. Microbiol.">
        <title>Evidence for horizontal transmission from multi-locus phylogeny of deep-sea mussel (Mytilidae) symbionts.</title>
        <authorList>
            <person name="Fontanez K.M."/>
            <person name="Cavanaugh C.M."/>
        </authorList>
    </citation>
    <scope>NUCLEOTIDE SEQUENCE</scope>
</reference>
<dbReference type="EMBL" id="KF521945">
    <property type="protein sequence ID" value="AII26404.1"/>
    <property type="molecule type" value="Genomic_DNA"/>
</dbReference>
<dbReference type="EC" id="7.1.1.2" evidence="3 16"/>
<comment type="catalytic activity">
    <reaction evidence="15 16">
        <text>a ubiquinone + NADH + 5 H(+)(in) = a ubiquinol + NAD(+) + 4 H(+)(out)</text>
        <dbReference type="Rhea" id="RHEA:29091"/>
        <dbReference type="Rhea" id="RHEA-COMP:9565"/>
        <dbReference type="Rhea" id="RHEA-COMP:9566"/>
        <dbReference type="ChEBI" id="CHEBI:15378"/>
        <dbReference type="ChEBI" id="CHEBI:16389"/>
        <dbReference type="ChEBI" id="CHEBI:17976"/>
        <dbReference type="ChEBI" id="CHEBI:57540"/>
        <dbReference type="ChEBI" id="CHEBI:57945"/>
        <dbReference type="EC" id="7.1.1.2"/>
    </reaction>
</comment>
<evidence type="ECO:0000256" key="11">
    <source>
        <dbReference type="ARBA" id="ARBA00023027"/>
    </source>
</evidence>
<dbReference type="GO" id="GO:0003954">
    <property type="term" value="F:NADH dehydrogenase activity"/>
    <property type="evidence" value="ECO:0007669"/>
    <property type="project" value="TreeGrafter"/>
</dbReference>
<dbReference type="InterPro" id="IPR001750">
    <property type="entry name" value="ND/Mrp_TM"/>
</dbReference>
<evidence type="ECO:0000256" key="13">
    <source>
        <dbReference type="ARBA" id="ARBA00023128"/>
    </source>
</evidence>
<feature type="non-terminal residue" evidence="18">
    <location>
        <position position="183"/>
    </location>
</feature>
<feature type="non-terminal residue" evidence="18">
    <location>
        <position position="1"/>
    </location>
</feature>
<dbReference type="PANTHER" id="PTHR43507">
    <property type="entry name" value="NADH-UBIQUINONE OXIDOREDUCTASE CHAIN 4"/>
    <property type="match status" value="1"/>
</dbReference>
<gene>
    <name evidence="18" type="primary">ND4</name>
</gene>
<dbReference type="GO" id="GO:0048039">
    <property type="term" value="F:ubiquinone binding"/>
    <property type="evidence" value="ECO:0007669"/>
    <property type="project" value="TreeGrafter"/>
</dbReference>
<keyword evidence="13 16" id="KW-0496">Mitochondrion</keyword>
<dbReference type="PRINTS" id="PR01437">
    <property type="entry name" value="NUOXDRDTASE4"/>
</dbReference>
<evidence type="ECO:0000313" key="18">
    <source>
        <dbReference type="EMBL" id="AII26404.1"/>
    </source>
</evidence>
<dbReference type="Pfam" id="PF00361">
    <property type="entry name" value="Proton_antipo_M"/>
    <property type="match status" value="1"/>
</dbReference>
<keyword evidence="9 16" id="KW-0249">Electron transport</keyword>
<keyword evidence="7 16" id="KW-0812">Transmembrane</keyword>
<feature type="transmembrane region" description="Helical" evidence="16">
    <location>
        <begin position="77"/>
        <end position="96"/>
    </location>
</feature>